<dbReference type="EMBL" id="MU277193">
    <property type="protein sequence ID" value="KAI0066299.1"/>
    <property type="molecule type" value="Genomic_DNA"/>
</dbReference>
<evidence type="ECO:0000313" key="2">
    <source>
        <dbReference type="Proteomes" id="UP000814140"/>
    </source>
</evidence>
<organism evidence="1 2">
    <name type="scientific">Artomyces pyxidatus</name>
    <dbReference type="NCBI Taxonomy" id="48021"/>
    <lineage>
        <taxon>Eukaryota</taxon>
        <taxon>Fungi</taxon>
        <taxon>Dikarya</taxon>
        <taxon>Basidiomycota</taxon>
        <taxon>Agaricomycotina</taxon>
        <taxon>Agaricomycetes</taxon>
        <taxon>Russulales</taxon>
        <taxon>Auriscalpiaceae</taxon>
        <taxon>Artomyces</taxon>
    </lineage>
</organism>
<comment type="caution">
    <text evidence="1">The sequence shown here is derived from an EMBL/GenBank/DDBJ whole genome shotgun (WGS) entry which is preliminary data.</text>
</comment>
<reference evidence="1" key="1">
    <citation type="submission" date="2021-03" db="EMBL/GenBank/DDBJ databases">
        <authorList>
            <consortium name="DOE Joint Genome Institute"/>
            <person name="Ahrendt S."/>
            <person name="Looney B.P."/>
            <person name="Miyauchi S."/>
            <person name="Morin E."/>
            <person name="Drula E."/>
            <person name="Courty P.E."/>
            <person name="Chicoki N."/>
            <person name="Fauchery L."/>
            <person name="Kohler A."/>
            <person name="Kuo A."/>
            <person name="Labutti K."/>
            <person name="Pangilinan J."/>
            <person name="Lipzen A."/>
            <person name="Riley R."/>
            <person name="Andreopoulos W."/>
            <person name="He G."/>
            <person name="Johnson J."/>
            <person name="Barry K.W."/>
            <person name="Grigoriev I.V."/>
            <person name="Nagy L."/>
            <person name="Hibbett D."/>
            <person name="Henrissat B."/>
            <person name="Matheny P.B."/>
            <person name="Labbe J."/>
            <person name="Martin F."/>
        </authorList>
    </citation>
    <scope>NUCLEOTIDE SEQUENCE</scope>
    <source>
        <strain evidence="1">HHB10654</strain>
    </source>
</reference>
<keyword evidence="2" id="KW-1185">Reference proteome</keyword>
<reference evidence="1" key="2">
    <citation type="journal article" date="2022" name="New Phytol.">
        <title>Evolutionary transition to the ectomycorrhizal habit in the genomes of a hyperdiverse lineage of mushroom-forming fungi.</title>
        <authorList>
            <person name="Looney B."/>
            <person name="Miyauchi S."/>
            <person name="Morin E."/>
            <person name="Drula E."/>
            <person name="Courty P.E."/>
            <person name="Kohler A."/>
            <person name="Kuo A."/>
            <person name="LaButti K."/>
            <person name="Pangilinan J."/>
            <person name="Lipzen A."/>
            <person name="Riley R."/>
            <person name="Andreopoulos W."/>
            <person name="He G."/>
            <person name="Johnson J."/>
            <person name="Nolan M."/>
            <person name="Tritt A."/>
            <person name="Barry K.W."/>
            <person name="Grigoriev I.V."/>
            <person name="Nagy L.G."/>
            <person name="Hibbett D."/>
            <person name="Henrissat B."/>
            <person name="Matheny P.B."/>
            <person name="Labbe J."/>
            <person name="Martin F.M."/>
        </authorList>
    </citation>
    <scope>NUCLEOTIDE SEQUENCE</scope>
    <source>
        <strain evidence="1">HHB10654</strain>
    </source>
</reference>
<accession>A0ACB8TD40</accession>
<evidence type="ECO:0000313" key="1">
    <source>
        <dbReference type="EMBL" id="KAI0066299.1"/>
    </source>
</evidence>
<sequence>MLVLVFLAYACLNAQSSDGLPTAPVPSLSMRTNATAIDLLDSAATSCPDSANCRSLYDIVWSSLATILACVWAAVHRNIPGPSQRRAPRMLEMAKVVVVTLLVPEWVLAWAVRQCLNARAVARELEEGRAEAERSWEEKGRWRTSGGAQPKPEDVDGQLDEFEDAGGIPLTDARPASVEDSDERLAQGFLLAIEDGAGRLGSKWTIRHGFFVIMGGFHLYEEGVPRHPLSSRDVIELVKTGDLVLPTEDEIELLSRGDVLSKSIAVLQTLWFIIQFITRRAQGLPISQIEVMTLAYATITVTMYAFWWYKPLNIGGPIRIVGKGLPEQPETVNKKERTKVSEIVLGTQDWNLDLRQQARVPTFYSGGQEPRAARNAFPSDIIALASAVVFGGVHLIAWHYVFPSRAEAILWHISSTAIIAVPGSLVMVALFVMCVAKTSLEKVGNFVTSLAFVLSGPLYITARVALLVLCVTSLRTLPAGVYETAQWTIRIPHIS</sequence>
<protein>
    <submittedName>
        <fullName evidence="1">Uncharacterized protein</fullName>
    </submittedName>
</protein>
<name>A0ACB8TD40_9AGAM</name>
<gene>
    <name evidence="1" type="ORF">BV25DRAFT_1913056</name>
</gene>
<dbReference type="Proteomes" id="UP000814140">
    <property type="component" value="Unassembled WGS sequence"/>
</dbReference>
<proteinExistence type="predicted"/>